<dbReference type="Gene3D" id="3.40.1080.10">
    <property type="entry name" value="Glutaconate Coenzyme A-transferase"/>
    <property type="match status" value="1"/>
</dbReference>
<evidence type="ECO:0000313" key="1">
    <source>
        <dbReference type="EMBL" id="PSC04907.1"/>
    </source>
</evidence>
<evidence type="ECO:0008006" key="3">
    <source>
        <dbReference type="Google" id="ProtNLM"/>
    </source>
</evidence>
<dbReference type="EMBL" id="PVZS01000010">
    <property type="protein sequence ID" value="PSC04907.1"/>
    <property type="molecule type" value="Genomic_DNA"/>
</dbReference>
<accession>A0A2T1HTD8</accession>
<reference evidence="2" key="1">
    <citation type="submission" date="2018-03" db="EMBL/GenBank/DDBJ databases">
        <authorList>
            <person name="Sun L."/>
            <person name="Liu H."/>
            <person name="Chen W."/>
            <person name="Huang K."/>
            <person name="Liu W."/>
            <person name="Gao X."/>
        </authorList>
    </citation>
    <scope>NUCLEOTIDE SEQUENCE [LARGE SCALE GENOMIC DNA]</scope>
    <source>
        <strain evidence="2">SH9</strain>
    </source>
</reference>
<sequence length="274" mass="29570">MSASIATGPSGFTVNELAACVIAREIRDDDLIFVGVGTNGRAFTLAVGIPLTAARLAQLRQAPGATVYWGNLLDPDLSRMPDNLRQDSLTRWQAAACPADTGFKCDMLARSRFDVSFESAAQVDRYGNLNITAIGEYAQPSVRLVGCLAQPEHLAFVRKPIIVVDLDRRTFVEQVDFVTSVGHRVRGTPRSEFGLPGPGPALVVTDKAVFDFGAEGAMRLRSLHPGVSAEDVLSRMGFEPALPQGDIPVTQAPTYEELSLLREVIDPSGVMMRV</sequence>
<dbReference type="Proteomes" id="UP000239772">
    <property type="component" value="Unassembled WGS sequence"/>
</dbReference>
<name>A0A2T1HTD8_9HYPH</name>
<keyword evidence="2" id="KW-1185">Reference proteome</keyword>
<dbReference type="GO" id="GO:0008410">
    <property type="term" value="F:CoA-transferase activity"/>
    <property type="evidence" value="ECO:0007669"/>
    <property type="project" value="InterPro"/>
</dbReference>
<dbReference type="InterPro" id="IPR004165">
    <property type="entry name" value="CoA_trans_fam_I"/>
</dbReference>
<dbReference type="InterPro" id="IPR037171">
    <property type="entry name" value="NagB/RpiA_transferase-like"/>
</dbReference>
<dbReference type="Pfam" id="PF01144">
    <property type="entry name" value="CoA_trans"/>
    <property type="match status" value="1"/>
</dbReference>
<dbReference type="PANTHER" id="PTHR43293:SF3">
    <property type="entry name" value="CHOLESTEROL RING-CLEAVING HYDROLASE IPDB SUBUNIT"/>
    <property type="match status" value="1"/>
</dbReference>
<dbReference type="PANTHER" id="PTHR43293">
    <property type="entry name" value="ACETATE COA-TRANSFERASE YDIF"/>
    <property type="match status" value="1"/>
</dbReference>
<evidence type="ECO:0000313" key="2">
    <source>
        <dbReference type="Proteomes" id="UP000239772"/>
    </source>
</evidence>
<gene>
    <name evidence="1" type="ORF">SLNSH_10640</name>
</gene>
<organism evidence="1 2">
    <name type="scientific">Alsobacter soli</name>
    <dbReference type="NCBI Taxonomy" id="2109933"/>
    <lineage>
        <taxon>Bacteria</taxon>
        <taxon>Pseudomonadati</taxon>
        <taxon>Pseudomonadota</taxon>
        <taxon>Alphaproteobacteria</taxon>
        <taxon>Hyphomicrobiales</taxon>
        <taxon>Alsobacteraceae</taxon>
        <taxon>Alsobacter</taxon>
    </lineage>
</organism>
<dbReference type="OrthoDB" id="9813111at2"/>
<dbReference type="SUPFAM" id="SSF100950">
    <property type="entry name" value="NagB/RpiA/CoA transferase-like"/>
    <property type="match status" value="1"/>
</dbReference>
<proteinExistence type="predicted"/>
<comment type="caution">
    <text evidence="1">The sequence shown here is derived from an EMBL/GenBank/DDBJ whole genome shotgun (WGS) entry which is preliminary data.</text>
</comment>
<dbReference type="SMART" id="SM00882">
    <property type="entry name" value="CoA_trans"/>
    <property type="match status" value="1"/>
</dbReference>
<protein>
    <recommendedName>
        <fullName evidence="3">3-oxoadipate--succinyl-CoA transferase subunit B</fullName>
    </recommendedName>
</protein>
<dbReference type="RefSeq" id="WP_106336875.1">
    <property type="nucleotide sequence ID" value="NZ_PVZS01000010.1"/>
</dbReference>
<dbReference type="AlphaFoldDB" id="A0A2T1HTD8"/>